<dbReference type="Proteomes" id="UP000001064">
    <property type="component" value="Unassembled WGS sequence"/>
</dbReference>
<dbReference type="EMBL" id="GL871346">
    <property type="protein sequence ID" value="EGC30226.1"/>
    <property type="molecule type" value="Genomic_DNA"/>
</dbReference>
<dbReference type="OrthoDB" id="20922at2759"/>
<dbReference type="KEGG" id="dpp:DICPUDRAFT_90164"/>
<name>F1A0P7_DICPU</name>
<keyword evidence="3" id="KW-1185">Reference proteome</keyword>
<evidence type="ECO:0000313" key="2">
    <source>
        <dbReference type="EMBL" id="EGC30226.1"/>
    </source>
</evidence>
<dbReference type="InParanoid" id="F1A0P7"/>
<organism evidence="2 3">
    <name type="scientific">Dictyostelium purpureum</name>
    <name type="common">Slime mold</name>
    <dbReference type="NCBI Taxonomy" id="5786"/>
    <lineage>
        <taxon>Eukaryota</taxon>
        <taxon>Amoebozoa</taxon>
        <taxon>Evosea</taxon>
        <taxon>Eumycetozoa</taxon>
        <taxon>Dictyostelia</taxon>
        <taxon>Dictyosteliales</taxon>
        <taxon>Dictyosteliaceae</taxon>
        <taxon>Dictyostelium</taxon>
    </lineage>
</organism>
<gene>
    <name evidence="2" type="ORF">DICPUDRAFT_90164</name>
</gene>
<evidence type="ECO:0000256" key="1">
    <source>
        <dbReference type="SAM" id="MobiDB-lite"/>
    </source>
</evidence>
<dbReference type="VEuPathDB" id="AmoebaDB:DICPUDRAFT_90164"/>
<feature type="region of interest" description="Disordered" evidence="1">
    <location>
        <begin position="102"/>
        <end position="147"/>
    </location>
</feature>
<dbReference type="AlphaFoldDB" id="F1A0P7"/>
<reference evidence="3" key="1">
    <citation type="journal article" date="2011" name="Genome Biol.">
        <title>Comparative genomics of the social amoebae Dictyostelium discoideum and Dictyostelium purpureum.</title>
        <authorList>
            <consortium name="US DOE Joint Genome Institute (JGI-PGF)"/>
            <person name="Sucgang R."/>
            <person name="Kuo A."/>
            <person name="Tian X."/>
            <person name="Salerno W."/>
            <person name="Parikh A."/>
            <person name="Feasley C.L."/>
            <person name="Dalin E."/>
            <person name="Tu H."/>
            <person name="Huang E."/>
            <person name="Barry K."/>
            <person name="Lindquist E."/>
            <person name="Shapiro H."/>
            <person name="Bruce D."/>
            <person name="Schmutz J."/>
            <person name="Salamov A."/>
            <person name="Fey P."/>
            <person name="Gaudet P."/>
            <person name="Anjard C."/>
            <person name="Babu M.M."/>
            <person name="Basu S."/>
            <person name="Bushmanova Y."/>
            <person name="van der Wel H."/>
            <person name="Katoh-Kurasawa M."/>
            <person name="Dinh C."/>
            <person name="Coutinho P.M."/>
            <person name="Saito T."/>
            <person name="Elias M."/>
            <person name="Schaap P."/>
            <person name="Kay R.R."/>
            <person name="Henrissat B."/>
            <person name="Eichinger L."/>
            <person name="Rivero F."/>
            <person name="Putnam N.H."/>
            <person name="West C.M."/>
            <person name="Loomis W.F."/>
            <person name="Chisholm R.L."/>
            <person name="Shaulsky G."/>
            <person name="Strassmann J.E."/>
            <person name="Queller D.C."/>
            <person name="Kuspa A."/>
            <person name="Grigoriev I.V."/>
        </authorList>
    </citation>
    <scope>NUCLEOTIDE SEQUENCE [LARGE SCALE GENOMIC DNA]</scope>
    <source>
        <strain evidence="3">QSDP1</strain>
    </source>
</reference>
<protein>
    <submittedName>
        <fullName evidence="2">Uncharacterized protein</fullName>
    </submittedName>
</protein>
<evidence type="ECO:0000313" key="3">
    <source>
        <dbReference type="Proteomes" id="UP000001064"/>
    </source>
</evidence>
<accession>F1A0P7</accession>
<sequence length="244" mass="29067">MWKKEKTIEGVSSSSILTLKSIVSNEEQLIKEQGITHSKPVKSMRLNQDGDVTLDNKLNKGVNQRNEKDIEFENSSRGQNALEKSHNSLLIKSKLYNKLLNKRTDDNDSDSDEERREDNENQLIDFQRKKEDESNNDNNNNKRIIPTNMYHPDFEREKKRKLWEEDIRNELNEDDNIEELEEIKKLNKIEQMKREEELTRQNRAKAQLEKENQNKEQQDRLDLINKQKKLALLKQKLKEKQQPK</sequence>
<feature type="region of interest" description="Disordered" evidence="1">
    <location>
        <begin position="194"/>
        <end position="220"/>
    </location>
</feature>
<dbReference type="GeneID" id="10510947"/>
<dbReference type="eggNOG" id="ENOG502RHUR">
    <property type="taxonomic scope" value="Eukaryota"/>
</dbReference>
<dbReference type="OMA" id="WENEHLL"/>
<proteinExistence type="predicted"/>
<dbReference type="RefSeq" id="XP_003293240.1">
    <property type="nucleotide sequence ID" value="XM_003293192.1"/>
</dbReference>
<dbReference type="FunCoup" id="F1A0P7">
    <property type="interactions" value="743"/>
</dbReference>